<accession>A0AAE0Z606</accession>
<organism evidence="3 4">
    <name type="scientific">Elysia crispata</name>
    <name type="common">lettuce slug</name>
    <dbReference type="NCBI Taxonomy" id="231223"/>
    <lineage>
        <taxon>Eukaryota</taxon>
        <taxon>Metazoa</taxon>
        <taxon>Spiralia</taxon>
        <taxon>Lophotrochozoa</taxon>
        <taxon>Mollusca</taxon>
        <taxon>Gastropoda</taxon>
        <taxon>Heterobranchia</taxon>
        <taxon>Euthyneura</taxon>
        <taxon>Panpulmonata</taxon>
        <taxon>Sacoglossa</taxon>
        <taxon>Placobranchoidea</taxon>
        <taxon>Plakobranchidae</taxon>
        <taxon>Elysia</taxon>
    </lineage>
</organism>
<feature type="region of interest" description="Disordered" evidence="1">
    <location>
        <begin position="116"/>
        <end position="140"/>
    </location>
</feature>
<gene>
    <name evidence="3" type="ORF">RRG08_017400</name>
</gene>
<keyword evidence="2" id="KW-0732">Signal</keyword>
<keyword evidence="4" id="KW-1185">Reference proteome</keyword>
<sequence length="164" mass="18500">MRNLGVPWQQKNRCVVLLFVLSIADDLAAPGRHNTRMINNSMFMLVSEPLVEEARNGRMRRRHAMEFLGKFRTPQCLTKPFEEAISGCLSVPRPNQWSWSRGDAWARSPPCQTRDPLKAEWCHKGPQQTPGPGSRREENGLVCSTSGHAAQYGFVALHSARECV</sequence>
<feature type="signal peptide" evidence="2">
    <location>
        <begin position="1"/>
        <end position="28"/>
    </location>
</feature>
<protein>
    <recommendedName>
        <fullName evidence="5">Secreted protein</fullName>
    </recommendedName>
</protein>
<comment type="caution">
    <text evidence="3">The sequence shown here is derived from an EMBL/GenBank/DDBJ whole genome shotgun (WGS) entry which is preliminary data.</text>
</comment>
<proteinExistence type="predicted"/>
<evidence type="ECO:0000313" key="3">
    <source>
        <dbReference type="EMBL" id="KAK3763523.1"/>
    </source>
</evidence>
<reference evidence="3" key="1">
    <citation type="journal article" date="2023" name="G3 (Bethesda)">
        <title>A reference genome for the long-term kleptoplast-retaining sea slug Elysia crispata morphotype clarki.</title>
        <authorList>
            <person name="Eastman K.E."/>
            <person name="Pendleton A.L."/>
            <person name="Shaikh M.A."/>
            <person name="Suttiyut T."/>
            <person name="Ogas R."/>
            <person name="Tomko P."/>
            <person name="Gavelis G."/>
            <person name="Widhalm J.R."/>
            <person name="Wisecaver J.H."/>
        </authorList>
    </citation>
    <scope>NUCLEOTIDE SEQUENCE</scope>
    <source>
        <strain evidence="3">ECLA1</strain>
    </source>
</reference>
<dbReference type="AlphaFoldDB" id="A0AAE0Z606"/>
<name>A0AAE0Z606_9GAST</name>
<evidence type="ECO:0000313" key="4">
    <source>
        <dbReference type="Proteomes" id="UP001283361"/>
    </source>
</evidence>
<evidence type="ECO:0000256" key="2">
    <source>
        <dbReference type="SAM" id="SignalP"/>
    </source>
</evidence>
<evidence type="ECO:0000256" key="1">
    <source>
        <dbReference type="SAM" id="MobiDB-lite"/>
    </source>
</evidence>
<dbReference type="Proteomes" id="UP001283361">
    <property type="component" value="Unassembled WGS sequence"/>
</dbReference>
<dbReference type="EMBL" id="JAWDGP010004546">
    <property type="protein sequence ID" value="KAK3763523.1"/>
    <property type="molecule type" value="Genomic_DNA"/>
</dbReference>
<feature type="chain" id="PRO_5042107594" description="Secreted protein" evidence="2">
    <location>
        <begin position="29"/>
        <end position="164"/>
    </location>
</feature>
<evidence type="ECO:0008006" key="5">
    <source>
        <dbReference type="Google" id="ProtNLM"/>
    </source>
</evidence>